<feature type="domain" description="YjeF C-terminal" evidence="20">
    <location>
        <begin position="223"/>
        <end position="505"/>
    </location>
</feature>
<keyword evidence="7 17" id="KW-0067">ATP-binding</keyword>
<evidence type="ECO:0000256" key="14">
    <source>
        <dbReference type="ARBA" id="ARBA00025153"/>
    </source>
</evidence>
<name>A0A1I2DF49_9BACI</name>
<comment type="catalytic activity">
    <reaction evidence="15 17 19">
        <text>(6S)-NADHX + ADP = AMP + phosphate + NADH + H(+)</text>
        <dbReference type="Rhea" id="RHEA:32223"/>
        <dbReference type="ChEBI" id="CHEBI:15378"/>
        <dbReference type="ChEBI" id="CHEBI:43474"/>
        <dbReference type="ChEBI" id="CHEBI:57945"/>
        <dbReference type="ChEBI" id="CHEBI:64074"/>
        <dbReference type="ChEBI" id="CHEBI:456215"/>
        <dbReference type="ChEBI" id="CHEBI:456216"/>
        <dbReference type="EC" id="4.2.1.136"/>
    </reaction>
</comment>
<evidence type="ECO:0000256" key="7">
    <source>
        <dbReference type="ARBA" id="ARBA00022840"/>
    </source>
</evidence>
<evidence type="ECO:0000259" key="20">
    <source>
        <dbReference type="PROSITE" id="PS51383"/>
    </source>
</evidence>
<comment type="function">
    <text evidence="17">Catalyzes the dehydration of the S-form of NAD(P)HX at the expense of ADP, which is converted to AMP. Together with NAD(P)HX epimerase, which catalyzes the epimerization of the S- and R-forms, the enzyme allows the repair of both epimers of NAD(P)HX, a damaged form of NAD(P)H that is a result of enzymatic or heat-dependent hydration.</text>
</comment>
<evidence type="ECO:0000256" key="8">
    <source>
        <dbReference type="ARBA" id="ARBA00022857"/>
    </source>
</evidence>
<evidence type="ECO:0000256" key="13">
    <source>
        <dbReference type="ARBA" id="ARBA00023268"/>
    </source>
</evidence>
<comment type="cofactor">
    <cofactor evidence="17">
        <name>Mg(2+)</name>
        <dbReference type="ChEBI" id="CHEBI:18420"/>
    </cofactor>
</comment>
<comment type="similarity">
    <text evidence="4 19">In the C-terminal section; belongs to the NnrD/CARKD family.</text>
</comment>
<dbReference type="PANTHER" id="PTHR12592:SF0">
    <property type="entry name" value="ATP-DEPENDENT (S)-NAD(P)H-HYDRATE DEHYDRATASE"/>
    <property type="match status" value="1"/>
</dbReference>
<evidence type="ECO:0000313" key="23">
    <source>
        <dbReference type="Proteomes" id="UP000199516"/>
    </source>
</evidence>
<dbReference type="AlphaFoldDB" id="A0A1I2DF49"/>
<dbReference type="RefSeq" id="WP_091661071.1">
    <property type="nucleotide sequence ID" value="NZ_FONT01000004.1"/>
</dbReference>
<comment type="similarity">
    <text evidence="17">Belongs to the NnrD/CARKD family.</text>
</comment>
<evidence type="ECO:0000256" key="2">
    <source>
        <dbReference type="ARBA" id="ARBA00000909"/>
    </source>
</evidence>
<dbReference type="InterPro" id="IPR036652">
    <property type="entry name" value="YjeF_N_dom_sf"/>
</dbReference>
<evidence type="ECO:0000256" key="12">
    <source>
        <dbReference type="ARBA" id="ARBA00023239"/>
    </source>
</evidence>
<dbReference type="Gene3D" id="3.40.1190.20">
    <property type="match status" value="1"/>
</dbReference>
<evidence type="ECO:0000256" key="11">
    <source>
        <dbReference type="ARBA" id="ARBA00023235"/>
    </source>
</evidence>
<evidence type="ECO:0000313" key="22">
    <source>
        <dbReference type="EMBL" id="SFE79001.1"/>
    </source>
</evidence>
<dbReference type="STRING" id="930128.SAMN05192532_10427"/>
<organism evidence="22 23">
    <name type="scientific">Alteribacillus iranensis</name>
    <dbReference type="NCBI Taxonomy" id="930128"/>
    <lineage>
        <taxon>Bacteria</taxon>
        <taxon>Bacillati</taxon>
        <taxon>Bacillota</taxon>
        <taxon>Bacilli</taxon>
        <taxon>Bacillales</taxon>
        <taxon>Bacillaceae</taxon>
        <taxon>Alteribacillus</taxon>
    </lineage>
</organism>
<evidence type="ECO:0000256" key="9">
    <source>
        <dbReference type="ARBA" id="ARBA00022958"/>
    </source>
</evidence>
<dbReference type="GO" id="GO:0005524">
    <property type="term" value="F:ATP binding"/>
    <property type="evidence" value="ECO:0007669"/>
    <property type="project" value="UniProtKB-UniRule"/>
</dbReference>
<feature type="binding site" evidence="18">
    <location>
        <position position="156"/>
    </location>
    <ligand>
        <name>(6S)-NADPHX</name>
        <dbReference type="ChEBI" id="CHEBI:64076"/>
    </ligand>
</feature>
<dbReference type="Pfam" id="PF03853">
    <property type="entry name" value="YjeF_N"/>
    <property type="match status" value="1"/>
</dbReference>
<dbReference type="InterPro" id="IPR017953">
    <property type="entry name" value="Carbohydrate_kinase_pred_CS"/>
</dbReference>
<keyword evidence="23" id="KW-1185">Reference proteome</keyword>
<evidence type="ECO:0000256" key="3">
    <source>
        <dbReference type="ARBA" id="ARBA00006001"/>
    </source>
</evidence>
<dbReference type="EC" id="4.2.1.136" evidence="19"/>
<reference evidence="22 23" key="1">
    <citation type="submission" date="2016-10" db="EMBL/GenBank/DDBJ databases">
        <authorList>
            <person name="de Groot N.N."/>
        </authorList>
    </citation>
    <scope>NUCLEOTIDE SEQUENCE [LARGE SCALE GENOMIC DNA]</scope>
    <source>
        <strain evidence="22 23">DSM 23995</strain>
    </source>
</reference>
<feature type="binding site" evidence="18">
    <location>
        <position position="123"/>
    </location>
    <ligand>
        <name>K(+)</name>
        <dbReference type="ChEBI" id="CHEBI:29103"/>
    </ligand>
</feature>
<keyword evidence="12 17" id="KW-0456">Lyase</keyword>
<dbReference type="HAMAP" id="MF_01965">
    <property type="entry name" value="NADHX_dehydratase"/>
    <property type="match status" value="1"/>
</dbReference>
<keyword evidence="11 18" id="KW-0413">Isomerase</keyword>
<comment type="catalytic activity">
    <reaction evidence="1 18 19">
        <text>(6R)-NADHX = (6S)-NADHX</text>
        <dbReference type="Rhea" id="RHEA:32215"/>
        <dbReference type="ChEBI" id="CHEBI:64074"/>
        <dbReference type="ChEBI" id="CHEBI:64075"/>
        <dbReference type="EC" id="5.1.99.6"/>
    </reaction>
</comment>
<evidence type="ECO:0000256" key="5">
    <source>
        <dbReference type="ARBA" id="ARBA00022723"/>
    </source>
</evidence>
<evidence type="ECO:0000256" key="17">
    <source>
        <dbReference type="HAMAP-Rule" id="MF_01965"/>
    </source>
</evidence>
<dbReference type="SUPFAM" id="SSF64153">
    <property type="entry name" value="YjeF N-terminal domain-like"/>
    <property type="match status" value="1"/>
</dbReference>
<feature type="binding site" evidence="17">
    <location>
        <position position="445"/>
    </location>
    <ligand>
        <name>(6S)-NADPHX</name>
        <dbReference type="ChEBI" id="CHEBI:64076"/>
    </ligand>
</feature>
<dbReference type="EMBL" id="FONT01000004">
    <property type="protein sequence ID" value="SFE79001.1"/>
    <property type="molecule type" value="Genomic_DNA"/>
</dbReference>
<feature type="binding site" evidence="18">
    <location>
        <begin position="57"/>
        <end position="61"/>
    </location>
    <ligand>
        <name>(6S)-NADPHX</name>
        <dbReference type="ChEBI" id="CHEBI:64076"/>
    </ligand>
</feature>
<dbReference type="NCBIfam" id="TIGR00197">
    <property type="entry name" value="yjeF_nterm"/>
    <property type="match status" value="1"/>
</dbReference>
<evidence type="ECO:0000256" key="4">
    <source>
        <dbReference type="ARBA" id="ARBA00009524"/>
    </source>
</evidence>
<dbReference type="OrthoDB" id="9806925at2"/>
<keyword evidence="6 17" id="KW-0547">Nucleotide-binding</keyword>
<dbReference type="PROSITE" id="PS51385">
    <property type="entry name" value="YJEF_N"/>
    <property type="match status" value="1"/>
</dbReference>
<keyword evidence="10 17" id="KW-0520">NAD</keyword>
<evidence type="ECO:0000256" key="1">
    <source>
        <dbReference type="ARBA" id="ARBA00000013"/>
    </source>
</evidence>
<dbReference type="CDD" id="cd01171">
    <property type="entry name" value="YXKO-related"/>
    <property type="match status" value="1"/>
</dbReference>
<dbReference type="Pfam" id="PF01256">
    <property type="entry name" value="Carb_kinase"/>
    <property type="match status" value="1"/>
</dbReference>
<evidence type="ECO:0000256" key="19">
    <source>
        <dbReference type="PIRNR" id="PIRNR017184"/>
    </source>
</evidence>
<dbReference type="NCBIfam" id="TIGR00196">
    <property type="entry name" value="yjeF_cterm"/>
    <property type="match status" value="1"/>
</dbReference>
<dbReference type="InterPro" id="IPR000631">
    <property type="entry name" value="CARKD"/>
</dbReference>
<dbReference type="InterPro" id="IPR004443">
    <property type="entry name" value="YjeF_N_dom"/>
</dbReference>
<feature type="binding site" evidence="17">
    <location>
        <position position="444"/>
    </location>
    <ligand>
        <name>AMP</name>
        <dbReference type="ChEBI" id="CHEBI:456215"/>
    </ligand>
</feature>
<feature type="binding site" evidence="17">
    <location>
        <position position="258"/>
    </location>
    <ligand>
        <name>(6S)-NADPHX</name>
        <dbReference type="ChEBI" id="CHEBI:64076"/>
    </ligand>
</feature>
<feature type="binding site" evidence="18">
    <location>
        <begin position="127"/>
        <end position="133"/>
    </location>
    <ligand>
        <name>(6S)-NADPHX</name>
        <dbReference type="ChEBI" id="CHEBI:64076"/>
    </ligand>
</feature>
<feature type="binding site" evidence="18">
    <location>
        <position position="58"/>
    </location>
    <ligand>
        <name>K(+)</name>
        <dbReference type="ChEBI" id="CHEBI:29103"/>
    </ligand>
</feature>
<dbReference type="Proteomes" id="UP000199516">
    <property type="component" value="Unassembled WGS sequence"/>
</dbReference>
<dbReference type="PROSITE" id="PS51383">
    <property type="entry name" value="YJEF_C_3"/>
    <property type="match status" value="1"/>
</dbReference>
<dbReference type="PANTHER" id="PTHR12592">
    <property type="entry name" value="ATP-DEPENDENT (S)-NAD(P)H-HYDRATE DEHYDRATASE FAMILY MEMBER"/>
    <property type="match status" value="1"/>
</dbReference>
<dbReference type="GO" id="GO:0052856">
    <property type="term" value="F:NAD(P)HX epimerase activity"/>
    <property type="evidence" value="ECO:0007669"/>
    <property type="project" value="UniProtKB-UniRule"/>
</dbReference>
<feature type="domain" description="YjeF N-terminal" evidence="21">
    <location>
        <begin position="9"/>
        <end position="213"/>
    </location>
</feature>
<keyword evidence="5 18" id="KW-0479">Metal-binding</keyword>
<dbReference type="SUPFAM" id="SSF53613">
    <property type="entry name" value="Ribokinase-like"/>
    <property type="match status" value="1"/>
</dbReference>
<dbReference type="GO" id="GO:0052855">
    <property type="term" value="F:ADP-dependent NAD(P)H-hydrate dehydratase activity"/>
    <property type="evidence" value="ECO:0007669"/>
    <property type="project" value="UniProtKB-UniRule"/>
</dbReference>
<evidence type="ECO:0000256" key="6">
    <source>
        <dbReference type="ARBA" id="ARBA00022741"/>
    </source>
</evidence>
<dbReference type="GO" id="GO:0046872">
    <property type="term" value="F:metal ion binding"/>
    <property type="evidence" value="ECO:0007669"/>
    <property type="project" value="UniProtKB-UniRule"/>
</dbReference>
<dbReference type="EC" id="5.1.99.6" evidence="19"/>
<dbReference type="InterPro" id="IPR030677">
    <property type="entry name" value="Nnr"/>
</dbReference>
<comment type="function">
    <text evidence="14 19">Bifunctional enzyme that catalyzes the epimerization of the S- and R-forms of NAD(P)HX and the dehydration of the S-form of NAD(P)HX at the expense of ADP, which is converted to AMP. This allows the repair of both epimers of NAD(P)HX, a damaged form of NAD(P)H that is a result of enzymatic or heat-dependent hydration.</text>
</comment>
<dbReference type="GO" id="GO:0046496">
    <property type="term" value="P:nicotinamide nucleotide metabolic process"/>
    <property type="evidence" value="ECO:0007669"/>
    <property type="project" value="UniProtKB-UniRule"/>
</dbReference>
<dbReference type="Gene3D" id="3.40.50.10260">
    <property type="entry name" value="YjeF N-terminal domain"/>
    <property type="match status" value="1"/>
</dbReference>
<evidence type="ECO:0000256" key="16">
    <source>
        <dbReference type="ARBA" id="ARBA00049209"/>
    </source>
</evidence>
<evidence type="ECO:0000256" key="10">
    <source>
        <dbReference type="ARBA" id="ARBA00023027"/>
    </source>
</evidence>
<comment type="catalytic activity">
    <reaction evidence="2 18 19">
        <text>(6R)-NADPHX = (6S)-NADPHX</text>
        <dbReference type="Rhea" id="RHEA:32227"/>
        <dbReference type="ChEBI" id="CHEBI:64076"/>
        <dbReference type="ChEBI" id="CHEBI:64077"/>
        <dbReference type="EC" id="5.1.99.6"/>
    </reaction>
</comment>
<dbReference type="PIRSF" id="PIRSF017184">
    <property type="entry name" value="Nnr"/>
    <property type="match status" value="1"/>
</dbReference>
<gene>
    <name evidence="17" type="primary">nnrD</name>
    <name evidence="18" type="synonym">nnrE</name>
    <name evidence="22" type="ORF">SAMN05192532_10427</name>
</gene>
<feature type="binding site" evidence="17">
    <location>
        <begin position="415"/>
        <end position="419"/>
    </location>
    <ligand>
        <name>AMP</name>
        <dbReference type="ChEBI" id="CHEBI:456215"/>
    </ligand>
</feature>
<comment type="subunit">
    <text evidence="17">Homotetramer.</text>
</comment>
<sequence>MQVVTGEEMKEVDRYAIESLGLKEELLMENAGRAVAEVIMEDHSLQEKAAILIGKGNNGGDGFVVARVLIDHGMDVDVWLLADPNEFEGAACYHKEIYENLGREWKEWDASLCEMDDYDVVIDAMLGTGVRGPLRPPYKEAVLAVNKGSADVISIDIPSGVPSESGKIPETVIYADTTVVIQAPKCSAYLYPATDCYGAIRTVDIGLRKVIENNVPIRRKVWTKNDVCHSLPHRIPNAHKGTHGKGLLIGGSKSMPGAVTLAASACLNSGAGLLTTAAPSSVMPVVHSQLPETMGMPLPEQGGAIAGDLMGMDFNTNPYQAVAAGPGLGREKTIKPLVRRLLTEVNAPLLLDADALYFLPELEQEVKARNAPLIITPHPGEMSRLTGEKTEKINNQRFTLSREFAMEKGCYLVLKGPHTIVTTPDGDQFINTSGNEALARGGTGDVLTGLILGLLLQGKETSASVMNAVYLHGLTADIAVKKSRQTYAMTASDFIHLLPLAFRSIISSF</sequence>
<dbReference type="PROSITE" id="PS01050">
    <property type="entry name" value="YJEF_C_2"/>
    <property type="match status" value="1"/>
</dbReference>
<accession>A0A1I2DF49</accession>
<keyword evidence="9 18" id="KW-0630">Potassium</keyword>
<evidence type="ECO:0000256" key="15">
    <source>
        <dbReference type="ARBA" id="ARBA00048238"/>
    </source>
</evidence>
<comment type="function">
    <text evidence="18">Catalyzes the epimerization of the S- and R-forms of NAD(P)HX, a damaged form of NAD(P)H that is a result of enzymatic or heat-dependent hydration. This is a prerequisite for the S-specific NAD(P)H-hydrate dehydratase to allow the repair of both epimers of NAD(P)HX.</text>
</comment>
<dbReference type="InterPro" id="IPR029056">
    <property type="entry name" value="Ribokinase-like"/>
</dbReference>
<protein>
    <recommendedName>
        <fullName evidence="19">Bifunctional NAD(P)H-hydrate repair enzyme</fullName>
    </recommendedName>
    <alternativeName>
        <fullName evidence="19">Nicotinamide nucleotide repair protein</fullName>
    </alternativeName>
    <domain>
        <recommendedName>
            <fullName evidence="19">ADP-dependent (S)-NAD(P)H-hydrate dehydratase</fullName>
            <ecNumber evidence="19">4.2.1.136</ecNumber>
        </recommendedName>
        <alternativeName>
            <fullName evidence="19">ADP-dependent NAD(P)HX dehydratase</fullName>
        </alternativeName>
    </domain>
    <domain>
        <recommendedName>
            <fullName evidence="19">NAD(P)H-hydrate epimerase</fullName>
            <ecNumber evidence="19">5.1.99.6</ecNumber>
        </recommendedName>
    </domain>
</protein>
<feature type="binding site" evidence="18">
    <location>
        <position position="159"/>
    </location>
    <ligand>
        <name>K(+)</name>
        <dbReference type="ChEBI" id="CHEBI:29103"/>
    </ligand>
</feature>
<feature type="binding site" evidence="18">
    <location>
        <position position="138"/>
    </location>
    <ligand>
        <name>(6S)-NADPHX</name>
        <dbReference type="ChEBI" id="CHEBI:64076"/>
    </ligand>
</feature>
<keyword evidence="8 17" id="KW-0521">NADP</keyword>
<comment type="catalytic activity">
    <reaction evidence="16 17 19">
        <text>(6S)-NADPHX + ADP = AMP + phosphate + NADPH + H(+)</text>
        <dbReference type="Rhea" id="RHEA:32235"/>
        <dbReference type="ChEBI" id="CHEBI:15378"/>
        <dbReference type="ChEBI" id="CHEBI:43474"/>
        <dbReference type="ChEBI" id="CHEBI:57783"/>
        <dbReference type="ChEBI" id="CHEBI:64076"/>
        <dbReference type="ChEBI" id="CHEBI:456215"/>
        <dbReference type="ChEBI" id="CHEBI:456216"/>
        <dbReference type="EC" id="4.2.1.136"/>
    </reaction>
</comment>
<feature type="binding site" evidence="17">
    <location>
        <position position="327"/>
    </location>
    <ligand>
        <name>(6S)-NADPHX</name>
        <dbReference type="ChEBI" id="CHEBI:64076"/>
    </ligand>
</feature>
<feature type="binding site" evidence="17">
    <location>
        <position position="378"/>
    </location>
    <ligand>
        <name>(6S)-NADPHX</name>
        <dbReference type="ChEBI" id="CHEBI:64076"/>
    </ligand>
</feature>
<comment type="similarity">
    <text evidence="18">Belongs to the NnrE/AIBP family.</text>
</comment>
<dbReference type="HAMAP" id="MF_01966">
    <property type="entry name" value="NADHX_epimerase"/>
    <property type="match status" value="1"/>
</dbReference>
<evidence type="ECO:0000256" key="18">
    <source>
        <dbReference type="HAMAP-Rule" id="MF_01966"/>
    </source>
</evidence>
<comment type="similarity">
    <text evidence="3 19">In the N-terminal section; belongs to the NnrE/AIBP family.</text>
</comment>
<keyword evidence="13" id="KW-0511">Multifunctional enzyme</keyword>
<dbReference type="GO" id="GO:0110051">
    <property type="term" value="P:metabolite repair"/>
    <property type="evidence" value="ECO:0007669"/>
    <property type="project" value="TreeGrafter"/>
</dbReference>
<comment type="cofactor">
    <cofactor evidence="18 19">
        <name>K(+)</name>
        <dbReference type="ChEBI" id="CHEBI:29103"/>
    </cofactor>
    <text evidence="18 19">Binds 1 potassium ion per subunit.</text>
</comment>
<evidence type="ECO:0000259" key="21">
    <source>
        <dbReference type="PROSITE" id="PS51385"/>
    </source>
</evidence>
<proteinExistence type="inferred from homology"/>